<reference evidence="2 3" key="1">
    <citation type="submission" date="2016-07" db="EMBL/GenBank/DDBJ databases">
        <title>Pervasive Adenine N6-methylation of Active Genes in Fungi.</title>
        <authorList>
            <consortium name="DOE Joint Genome Institute"/>
            <person name="Mondo S.J."/>
            <person name="Dannebaum R.O."/>
            <person name="Kuo R.C."/>
            <person name="Labutti K."/>
            <person name="Haridas S."/>
            <person name="Kuo A."/>
            <person name="Salamov A."/>
            <person name="Ahrendt S.R."/>
            <person name="Lipzen A."/>
            <person name="Sullivan W."/>
            <person name="Andreopoulos W.B."/>
            <person name="Clum A."/>
            <person name="Lindquist E."/>
            <person name="Daum C."/>
            <person name="Ramamoorthy G.K."/>
            <person name="Gryganskyi A."/>
            <person name="Culley D."/>
            <person name="Magnuson J.K."/>
            <person name="James T.Y."/>
            <person name="O'Malley M.A."/>
            <person name="Stajich J.E."/>
            <person name="Spatafora J.W."/>
            <person name="Visel A."/>
            <person name="Grigoriev I.V."/>
        </authorList>
    </citation>
    <scope>NUCLEOTIDE SEQUENCE [LARGE SCALE GENOMIC DNA]</scope>
    <source>
        <strain evidence="2 3">CBS 129021</strain>
    </source>
</reference>
<protein>
    <submittedName>
        <fullName evidence="2">Histidine acid phosphatase</fullName>
    </submittedName>
</protein>
<dbReference type="InParanoid" id="A0A1Y2DGW2"/>
<sequence length="519" mass="56718">MFPPTSLKSIPILLGFLTTSSSSSAGQAAAVEVDLRWHAPSQTQFNDLATALNGTGIYGFIFNSSTTPDAEYGTYNWCNMPHVRHTEYPVPNSSFSLSYVEVIHRHHKRTPYAANSFPVESYAWNCDDQGLFYFGQHLPLITGEGKGNGARGAETYWSGFMSPVNPFQAKGWTGTCQFPQISASGLDDSWTHGADLYGTYHDLLEFLPSREEAAQDPESWRNKVVYRVTNNQITSQVAGMVIAGMWNTTDAVAVIIQPAGIDSLEPQYSCAVGSTTWDDIKSASNPAWAEHQTAAEDLYASLDDISGIPVDDTETGFHDSFDHYYDNLSARQCHSKPLPCKLINGANSSTTCITQDMANAVYRMGQWEYSQLYRDANSSLAASVGNYGVWIAELAAHFRAVVAGEKNGERGPIYVHNVAHDGSVSRVLSILQVEIMVWPGMGSEVVFEVWKKAENVDAATKRSGYYVRVLFGGQPLKSSNPTLGLIDMLPVETLLAYFDGLVGQNASSMVGKCNGTIPL</sequence>
<dbReference type="RefSeq" id="XP_040711416.1">
    <property type="nucleotide sequence ID" value="XM_040862463.1"/>
</dbReference>
<dbReference type="PANTHER" id="PTHR11567">
    <property type="entry name" value="ACID PHOSPHATASE-RELATED"/>
    <property type="match status" value="1"/>
</dbReference>
<dbReference type="Gene3D" id="3.40.50.1240">
    <property type="entry name" value="Phosphoglycerate mutase-like"/>
    <property type="match status" value="1"/>
</dbReference>
<dbReference type="InterPro" id="IPR029033">
    <property type="entry name" value="His_PPase_superfam"/>
</dbReference>
<keyword evidence="3" id="KW-1185">Reference proteome</keyword>
<dbReference type="InterPro" id="IPR050645">
    <property type="entry name" value="Histidine_acid_phosphatase"/>
</dbReference>
<dbReference type="AlphaFoldDB" id="A0A1Y2DGW2"/>
<evidence type="ECO:0000313" key="3">
    <source>
        <dbReference type="Proteomes" id="UP000193689"/>
    </source>
</evidence>
<dbReference type="STRING" id="1141098.A0A1Y2DGW2"/>
<comment type="caution">
    <text evidence="2">The sequence shown here is derived from an EMBL/GenBank/DDBJ whole genome shotgun (WGS) entry which is preliminary data.</text>
</comment>
<feature type="chain" id="PRO_5012801997" evidence="1">
    <location>
        <begin position="26"/>
        <end position="519"/>
    </location>
</feature>
<dbReference type="GO" id="GO:0016791">
    <property type="term" value="F:phosphatase activity"/>
    <property type="evidence" value="ECO:0007669"/>
    <property type="project" value="TreeGrafter"/>
</dbReference>
<dbReference type="Proteomes" id="UP000193689">
    <property type="component" value="Unassembled WGS sequence"/>
</dbReference>
<dbReference type="EMBL" id="MCFJ01000016">
    <property type="protein sequence ID" value="ORY58499.1"/>
    <property type="molecule type" value="Genomic_DNA"/>
</dbReference>
<proteinExistence type="predicted"/>
<dbReference type="GeneID" id="63778675"/>
<name>A0A1Y2DGW2_9PEZI</name>
<keyword evidence="1" id="KW-0732">Signal</keyword>
<dbReference type="OrthoDB" id="10262962at2759"/>
<dbReference type="SUPFAM" id="SSF53254">
    <property type="entry name" value="Phosphoglycerate mutase-like"/>
    <property type="match status" value="1"/>
</dbReference>
<dbReference type="PANTHER" id="PTHR11567:SF195">
    <property type="entry name" value="ACID PHOSPHATASE, PUTATIVE (AFU_ORTHOLOGUE AFUA_3G14570)-RELATED"/>
    <property type="match status" value="1"/>
</dbReference>
<gene>
    <name evidence="2" type="ORF">BCR38DRAFT_460836</name>
</gene>
<organism evidence="2 3">
    <name type="scientific">Pseudomassariella vexata</name>
    <dbReference type="NCBI Taxonomy" id="1141098"/>
    <lineage>
        <taxon>Eukaryota</taxon>
        <taxon>Fungi</taxon>
        <taxon>Dikarya</taxon>
        <taxon>Ascomycota</taxon>
        <taxon>Pezizomycotina</taxon>
        <taxon>Sordariomycetes</taxon>
        <taxon>Xylariomycetidae</taxon>
        <taxon>Amphisphaeriales</taxon>
        <taxon>Pseudomassariaceae</taxon>
        <taxon>Pseudomassariella</taxon>
    </lineage>
</organism>
<evidence type="ECO:0000313" key="2">
    <source>
        <dbReference type="EMBL" id="ORY58499.1"/>
    </source>
</evidence>
<feature type="signal peptide" evidence="1">
    <location>
        <begin position="1"/>
        <end position="25"/>
    </location>
</feature>
<accession>A0A1Y2DGW2</accession>
<evidence type="ECO:0000256" key="1">
    <source>
        <dbReference type="SAM" id="SignalP"/>
    </source>
</evidence>